<dbReference type="eggNOG" id="ENOG502ZBJ2">
    <property type="taxonomic scope" value="Bacteria"/>
</dbReference>
<dbReference type="InterPro" id="IPR054196">
    <property type="entry name" value="DUF6901"/>
</dbReference>
<organism evidence="1">
    <name type="scientific">Vecturithrix granuli</name>
    <dbReference type="NCBI Taxonomy" id="1499967"/>
    <lineage>
        <taxon>Bacteria</taxon>
        <taxon>Candidatus Moduliflexota</taxon>
        <taxon>Candidatus Vecturitrichia</taxon>
        <taxon>Candidatus Vecturitrichales</taxon>
        <taxon>Candidatus Vecturitrichaceae</taxon>
        <taxon>Candidatus Vecturithrix</taxon>
    </lineage>
</organism>
<name>A0A081C9T9_VECG1</name>
<dbReference type="EMBL" id="DF820478">
    <property type="protein sequence ID" value="GAK61344.1"/>
    <property type="molecule type" value="Genomic_DNA"/>
</dbReference>
<gene>
    <name evidence="1" type="ORF">U27_01244</name>
</gene>
<accession>A0A081C9T9</accession>
<dbReference type="Pfam" id="PF21842">
    <property type="entry name" value="DUF6901"/>
    <property type="match status" value="1"/>
</dbReference>
<protein>
    <submittedName>
        <fullName evidence="1">Uncharacterized protein</fullName>
    </submittedName>
</protein>
<dbReference type="HOGENOM" id="CLU_086634_0_0_0"/>
<dbReference type="AlphaFoldDB" id="A0A081C9T9"/>
<proteinExistence type="predicted"/>
<keyword evidence="2" id="KW-1185">Reference proteome</keyword>
<reference evidence="1" key="1">
    <citation type="journal article" date="2015" name="PeerJ">
        <title>First genomic representation of candidate bacterial phylum KSB3 points to enhanced environmental sensing as a trigger of wastewater bulking.</title>
        <authorList>
            <person name="Sekiguchi Y."/>
            <person name="Ohashi A."/>
            <person name="Parks D.H."/>
            <person name="Yamauchi T."/>
            <person name="Tyson G.W."/>
            <person name="Hugenholtz P."/>
        </authorList>
    </citation>
    <scope>NUCLEOTIDE SEQUENCE [LARGE SCALE GENOMIC DNA]</scope>
</reference>
<evidence type="ECO:0000313" key="1">
    <source>
        <dbReference type="EMBL" id="GAK61344.1"/>
    </source>
</evidence>
<dbReference type="STRING" id="1499967.U27_01244"/>
<evidence type="ECO:0000313" key="2">
    <source>
        <dbReference type="Proteomes" id="UP000030661"/>
    </source>
</evidence>
<dbReference type="Proteomes" id="UP000030661">
    <property type="component" value="Unassembled WGS sequence"/>
</dbReference>
<sequence>MEIIAIEYRFTLADGSQEVFLLELDAHTLELLVERPEKLPGWTNLTFHQCPHCRVTQAQHPYCPLAANIADIVMRFDHLISYDRVHLDVITQERVTSQDTTAQQGVSSLLGLVIANSGCPYTAFFKPMARFHLPLATVQETIFRAVSIYLISQYFLKQEGQPADFELQGLKEIYENIHLVNRAMANRLRSICHSDLPANAVILLDVYTKAFPFTIEKILKNLRCLFAPFLQDIRYLALVE</sequence>